<dbReference type="Gene3D" id="1.10.287.1120">
    <property type="entry name" value="Bipartite methylase S protein"/>
    <property type="match status" value="2"/>
</dbReference>
<dbReference type="InterPro" id="IPR000055">
    <property type="entry name" value="Restrct_endonuc_typeI_TRD"/>
</dbReference>
<dbReference type="Pfam" id="PF01420">
    <property type="entry name" value="Methylase_S"/>
    <property type="match status" value="2"/>
</dbReference>
<organism evidence="6 7">
    <name type="scientific">Mycoplasmopsis gallopavonis</name>
    <dbReference type="NCBI Taxonomy" id="76629"/>
    <lineage>
        <taxon>Bacteria</taxon>
        <taxon>Bacillati</taxon>
        <taxon>Mycoplasmatota</taxon>
        <taxon>Mycoplasmoidales</taxon>
        <taxon>Metamycoplasmataceae</taxon>
        <taxon>Mycoplasmopsis</taxon>
    </lineage>
</organism>
<dbReference type="InterPro" id="IPR051212">
    <property type="entry name" value="Type-I_RE_S_subunit"/>
</dbReference>
<evidence type="ECO:0000256" key="4">
    <source>
        <dbReference type="ARBA" id="ARBA00038652"/>
    </source>
</evidence>
<keyword evidence="2" id="KW-0680">Restriction system</keyword>
<dbReference type="Proteomes" id="UP000289862">
    <property type="component" value="Chromosome"/>
</dbReference>
<comment type="similarity">
    <text evidence="1">Belongs to the type-I restriction system S methylase family.</text>
</comment>
<gene>
    <name evidence="6" type="ORF">NCTC10186_00426</name>
</gene>
<reference evidence="6 7" key="1">
    <citation type="submission" date="2019-01" db="EMBL/GenBank/DDBJ databases">
        <authorList>
            <consortium name="Pathogen Informatics"/>
        </authorList>
    </citation>
    <scope>NUCLEOTIDE SEQUENCE [LARGE SCALE GENOMIC DNA]</scope>
    <source>
        <strain evidence="6 7">NCTC10186</strain>
    </source>
</reference>
<dbReference type="EMBL" id="LR215031">
    <property type="protein sequence ID" value="VEU72940.1"/>
    <property type="molecule type" value="Genomic_DNA"/>
</dbReference>
<evidence type="ECO:0000256" key="1">
    <source>
        <dbReference type="ARBA" id="ARBA00010923"/>
    </source>
</evidence>
<evidence type="ECO:0000313" key="7">
    <source>
        <dbReference type="Proteomes" id="UP000289862"/>
    </source>
</evidence>
<dbReference type="CDD" id="cd17291">
    <property type="entry name" value="RMtype1_S_MgeORF438P-TRD-CR_like"/>
    <property type="match status" value="2"/>
</dbReference>
<dbReference type="InterPro" id="IPR044946">
    <property type="entry name" value="Restrct_endonuc_typeI_TRD_sf"/>
</dbReference>
<evidence type="ECO:0000256" key="2">
    <source>
        <dbReference type="ARBA" id="ARBA00022747"/>
    </source>
</evidence>
<accession>A0A449AZK2</accession>
<name>A0A449AZK2_9BACT</name>
<dbReference type="PANTHER" id="PTHR43140">
    <property type="entry name" value="TYPE-1 RESTRICTION ENZYME ECOKI SPECIFICITY PROTEIN"/>
    <property type="match status" value="1"/>
</dbReference>
<evidence type="ECO:0000313" key="6">
    <source>
        <dbReference type="EMBL" id="VEU72940.1"/>
    </source>
</evidence>
<dbReference type="SUPFAM" id="SSF116734">
    <property type="entry name" value="DNA methylase specificity domain"/>
    <property type="match status" value="2"/>
</dbReference>
<sequence length="390" mass="46367">MSNITQDLETELKYRQKEIKWHLQNIFQKLQERYENGDKEIQKYKLEEITNIKIGKRVTKKELSKVGYPVISGGKQSMGFLERFNNKNKTTIIVEGTAGFVDFQEGYFWSSDHVGVFVNEDNFILNKFIYFYLLNKQKYIYKNFINKTAIPPKLLYKELLQEKIFLPSLEEQEKIVSLMDCLFEYSAELSAELYYRTIQFKYYLNSLFENIQKDQNNEKYKLEEIIQLRKGTPLHSRELKDSYQYPVIGGGKKIIGRYHSFNRDNNTITISINGTAGFVNFFEEKIWATGDCKTLNFQKELINIKFVYYWLISKQKYIYRNFVNKIGSRNALIHSKLLQEEISLPSLEEQEQIVKKLDLFMQLISPDLKNPIEKLKPLEEMKRDFIINLF</sequence>
<dbReference type="AlphaFoldDB" id="A0A449AZK2"/>
<protein>
    <submittedName>
        <fullName evidence="6">Restriction modification enzyme subunit S2B</fullName>
    </submittedName>
</protein>
<keyword evidence="7" id="KW-1185">Reference proteome</keyword>
<evidence type="ECO:0000256" key="3">
    <source>
        <dbReference type="ARBA" id="ARBA00023125"/>
    </source>
</evidence>
<dbReference type="RefSeq" id="WP_165260996.1">
    <property type="nucleotide sequence ID" value="NZ_LR215031.1"/>
</dbReference>
<dbReference type="Gene3D" id="3.90.220.20">
    <property type="entry name" value="DNA methylase specificity domains"/>
    <property type="match status" value="2"/>
</dbReference>
<evidence type="ECO:0000259" key="5">
    <source>
        <dbReference type="Pfam" id="PF01420"/>
    </source>
</evidence>
<dbReference type="PANTHER" id="PTHR43140:SF1">
    <property type="entry name" value="TYPE I RESTRICTION ENZYME ECOKI SPECIFICITY SUBUNIT"/>
    <property type="match status" value="1"/>
</dbReference>
<dbReference type="GO" id="GO:0003677">
    <property type="term" value="F:DNA binding"/>
    <property type="evidence" value="ECO:0007669"/>
    <property type="project" value="UniProtKB-KW"/>
</dbReference>
<feature type="domain" description="Type I restriction modification DNA specificity" evidence="5">
    <location>
        <begin position="39"/>
        <end position="189"/>
    </location>
</feature>
<dbReference type="KEGG" id="mgal:NCTC10186_00426"/>
<keyword evidence="3" id="KW-0238">DNA-binding</keyword>
<comment type="subunit">
    <text evidence="4">The methyltransferase is composed of M and S polypeptides.</text>
</comment>
<dbReference type="GO" id="GO:0009307">
    <property type="term" value="P:DNA restriction-modification system"/>
    <property type="evidence" value="ECO:0007669"/>
    <property type="project" value="UniProtKB-KW"/>
</dbReference>
<feature type="domain" description="Type I restriction modification DNA specificity" evidence="5">
    <location>
        <begin position="216"/>
        <end position="373"/>
    </location>
</feature>
<proteinExistence type="inferred from homology"/>